<keyword evidence="3" id="KW-1185">Reference proteome</keyword>
<dbReference type="EMBL" id="JARIHO010000075">
    <property type="protein sequence ID" value="KAJ7311441.1"/>
    <property type="molecule type" value="Genomic_DNA"/>
</dbReference>
<dbReference type="Proteomes" id="UP001218218">
    <property type="component" value="Unassembled WGS sequence"/>
</dbReference>
<feature type="region of interest" description="Disordered" evidence="1">
    <location>
        <begin position="1"/>
        <end position="33"/>
    </location>
</feature>
<organism evidence="2 3">
    <name type="scientific">Mycena albidolilacea</name>
    <dbReference type="NCBI Taxonomy" id="1033008"/>
    <lineage>
        <taxon>Eukaryota</taxon>
        <taxon>Fungi</taxon>
        <taxon>Dikarya</taxon>
        <taxon>Basidiomycota</taxon>
        <taxon>Agaricomycotina</taxon>
        <taxon>Agaricomycetes</taxon>
        <taxon>Agaricomycetidae</taxon>
        <taxon>Agaricales</taxon>
        <taxon>Marasmiineae</taxon>
        <taxon>Mycenaceae</taxon>
        <taxon>Mycena</taxon>
    </lineage>
</organism>
<evidence type="ECO:0000313" key="2">
    <source>
        <dbReference type="EMBL" id="KAJ7311441.1"/>
    </source>
</evidence>
<gene>
    <name evidence="2" type="ORF">DFH08DRAFT_822563</name>
</gene>
<name>A0AAD6Z8F2_9AGAR</name>
<sequence length="208" mass="23470">MITPLASQAGCRPKSAHQFRDKQLAQQPPSDLRPENSILDYTCFCQKKLQDLRLYTPNPVQNTRFPEHIWGYSLTKTSKIVHIAIPSLGLDHRVPVMAIPKQAAHLHQTHQHDQILQHLATNWCGAVRCGRVSISPAVHIMTHGPPLAERYLYRSKKCTTKADRTAKTPSARAAKDATGPSISAMDDNKYDVDKELYDSEEEWYEGDT</sequence>
<feature type="region of interest" description="Disordered" evidence="1">
    <location>
        <begin position="162"/>
        <end position="189"/>
    </location>
</feature>
<reference evidence="2" key="1">
    <citation type="submission" date="2023-03" db="EMBL/GenBank/DDBJ databases">
        <title>Massive genome expansion in bonnet fungi (Mycena s.s.) driven by repeated elements and novel gene families across ecological guilds.</title>
        <authorList>
            <consortium name="Lawrence Berkeley National Laboratory"/>
            <person name="Harder C.B."/>
            <person name="Miyauchi S."/>
            <person name="Viragh M."/>
            <person name="Kuo A."/>
            <person name="Thoen E."/>
            <person name="Andreopoulos B."/>
            <person name="Lu D."/>
            <person name="Skrede I."/>
            <person name="Drula E."/>
            <person name="Henrissat B."/>
            <person name="Morin E."/>
            <person name="Kohler A."/>
            <person name="Barry K."/>
            <person name="LaButti K."/>
            <person name="Morin E."/>
            <person name="Salamov A."/>
            <person name="Lipzen A."/>
            <person name="Mereny Z."/>
            <person name="Hegedus B."/>
            <person name="Baldrian P."/>
            <person name="Stursova M."/>
            <person name="Weitz H."/>
            <person name="Taylor A."/>
            <person name="Grigoriev I.V."/>
            <person name="Nagy L.G."/>
            <person name="Martin F."/>
            <person name="Kauserud H."/>
        </authorList>
    </citation>
    <scope>NUCLEOTIDE SEQUENCE</scope>
    <source>
        <strain evidence="2">CBHHK002</strain>
    </source>
</reference>
<proteinExistence type="predicted"/>
<accession>A0AAD6Z8F2</accession>
<evidence type="ECO:0000313" key="3">
    <source>
        <dbReference type="Proteomes" id="UP001218218"/>
    </source>
</evidence>
<comment type="caution">
    <text evidence="2">The sequence shown here is derived from an EMBL/GenBank/DDBJ whole genome shotgun (WGS) entry which is preliminary data.</text>
</comment>
<protein>
    <submittedName>
        <fullName evidence="2">Uncharacterized protein</fullName>
    </submittedName>
</protein>
<dbReference type="AlphaFoldDB" id="A0AAD6Z8F2"/>
<evidence type="ECO:0000256" key="1">
    <source>
        <dbReference type="SAM" id="MobiDB-lite"/>
    </source>
</evidence>